<dbReference type="GO" id="GO:0006790">
    <property type="term" value="P:sulfur compound metabolic process"/>
    <property type="evidence" value="ECO:0007669"/>
    <property type="project" value="TreeGrafter"/>
</dbReference>
<comment type="similarity">
    <text evidence="1">Belongs to the TfdA dioxygenase family.</text>
</comment>
<keyword evidence="2" id="KW-0479">Metal-binding</keyword>
<dbReference type="GO" id="GO:0005737">
    <property type="term" value="C:cytoplasm"/>
    <property type="evidence" value="ECO:0007669"/>
    <property type="project" value="TreeGrafter"/>
</dbReference>
<dbReference type="EMBL" id="DMAI01000095">
    <property type="protein sequence ID" value="HAE46944.1"/>
    <property type="molecule type" value="Genomic_DNA"/>
</dbReference>
<organism evidence="7 8">
    <name type="scientific">Tistrella mobilis</name>
    <dbReference type="NCBI Taxonomy" id="171437"/>
    <lineage>
        <taxon>Bacteria</taxon>
        <taxon>Pseudomonadati</taxon>
        <taxon>Pseudomonadota</taxon>
        <taxon>Alphaproteobacteria</taxon>
        <taxon>Geminicoccales</taxon>
        <taxon>Geminicoccaceae</taxon>
        <taxon>Tistrella</taxon>
    </lineage>
</organism>
<gene>
    <name evidence="7" type="ORF">DCK97_05950</name>
</gene>
<keyword evidence="3 7" id="KW-0223">Dioxygenase</keyword>
<protein>
    <submittedName>
        <fullName evidence="7">TauD/TfdA family dioxygenase</fullName>
    </submittedName>
</protein>
<evidence type="ECO:0000256" key="1">
    <source>
        <dbReference type="ARBA" id="ARBA00005896"/>
    </source>
</evidence>
<dbReference type="PANTHER" id="PTHR30468">
    <property type="entry name" value="ALPHA-KETOGLUTARATE-DEPENDENT SULFONATE DIOXYGENASE"/>
    <property type="match status" value="1"/>
</dbReference>
<evidence type="ECO:0000313" key="7">
    <source>
        <dbReference type="EMBL" id="HAE46944.1"/>
    </source>
</evidence>
<dbReference type="Pfam" id="PF02668">
    <property type="entry name" value="TauD"/>
    <property type="match status" value="1"/>
</dbReference>
<reference evidence="7 8" key="1">
    <citation type="journal article" date="2018" name="Nat. Biotechnol.">
        <title>A standardized bacterial taxonomy based on genome phylogeny substantially revises the tree of life.</title>
        <authorList>
            <person name="Parks D.H."/>
            <person name="Chuvochina M."/>
            <person name="Waite D.W."/>
            <person name="Rinke C."/>
            <person name="Skarshewski A."/>
            <person name="Chaumeil P.A."/>
            <person name="Hugenholtz P."/>
        </authorList>
    </citation>
    <scope>NUCLEOTIDE SEQUENCE [LARGE SCALE GENOMIC DNA]</scope>
    <source>
        <strain evidence="7">UBA8739</strain>
    </source>
</reference>
<keyword evidence="4" id="KW-0560">Oxidoreductase</keyword>
<evidence type="ECO:0000256" key="3">
    <source>
        <dbReference type="ARBA" id="ARBA00022964"/>
    </source>
</evidence>
<dbReference type="InterPro" id="IPR042098">
    <property type="entry name" value="TauD-like_sf"/>
</dbReference>
<name>A0A3B9IGF0_9PROT</name>
<accession>A0A3B9IGF0</accession>
<dbReference type="InterPro" id="IPR003819">
    <property type="entry name" value="TauD/TfdA-like"/>
</dbReference>
<dbReference type="Proteomes" id="UP000257706">
    <property type="component" value="Unassembled WGS sequence"/>
</dbReference>
<dbReference type="Gene3D" id="3.60.130.10">
    <property type="entry name" value="Clavaminate synthase-like"/>
    <property type="match status" value="1"/>
</dbReference>
<dbReference type="AlphaFoldDB" id="A0A3B9IGF0"/>
<evidence type="ECO:0000256" key="4">
    <source>
        <dbReference type="ARBA" id="ARBA00023002"/>
    </source>
</evidence>
<evidence type="ECO:0000313" key="8">
    <source>
        <dbReference type="Proteomes" id="UP000257706"/>
    </source>
</evidence>
<dbReference type="GO" id="GO:0046872">
    <property type="term" value="F:metal ion binding"/>
    <property type="evidence" value="ECO:0007669"/>
    <property type="project" value="UniProtKB-KW"/>
</dbReference>
<proteinExistence type="inferred from homology"/>
<keyword evidence="5" id="KW-0408">Iron</keyword>
<dbReference type="GO" id="GO:0000908">
    <property type="term" value="F:taurine dioxygenase activity"/>
    <property type="evidence" value="ECO:0007669"/>
    <property type="project" value="TreeGrafter"/>
</dbReference>
<dbReference type="PANTHER" id="PTHR30468:SF1">
    <property type="entry name" value="ALPHA-KETOGLUTARATE-DEPENDENT SULFONATE DIOXYGENASE"/>
    <property type="match status" value="1"/>
</dbReference>
<comment type="caution">
    <text evidence="7">The sequence shown here is derived from an EMBL/GenBank/DDBJ whole genome shotgun (WGS) entry which is preliminary data.</text>
</comment>
<evidence type="ECO:0000259" key="6">
    <source>
        <dbReference type="Pfam" id="PF02668"/>
    </source>
</evidence>
<evidence type="ECO:0000256" key="2">
    <source>
        <dbReference type="ARBA" id="ARBA00022723"/>
    </source>
</evidence>
<dbReference type="SUPFAM" id="SSF51197">
    <property type="entry name" value="Clavaminate synthase-like"/>
    <property type="match status" value="1"/>
</dbReference>
<dbReference type="InterPro" id="IPR051323">
    <property type="entry name" value="AtsK-like"/>
</dbReference>
<feature type="domain" description="TauD/TfdA-like" evidence="6">
    <location>
        <begin position="2"/>
        <end position="272"/>
    </location>
</feature>
<dbReference type="RefSeq" id="WP_296713405.1">
    <property type="nucleotide sequence ID" value="NZ_CP121024.1"/>
</dbReference>
<evidence type="ECO:0000256" key="5">
    <source>
        <dbReference type="ARBA" id="ARBA00023004"/>
    </source>
</evidence>
<sequence length="280" mass="31589">MEIKELSPVIGVEILGVDASAPISDAMVAEMRDLLNTHSVLLLRGQNLTEAQHVAFSRHFGDLQIHVLTQYLTTAHPEIYVLSNVKEAGRSIGNHKEGWNWHSDWSYLEIPCFGSVLYARECPPEGADTLFSSMHAAWEALDPEMQAKIRHLKAVHSYAGYYDKAFGDREPLTDAQRAATPDVVHPVVRTHPETGRLSLYVGEDIVKEILDLPADEAAALLATLNAHAISDEFVYRHKWQEGDLLIWDNRCTMHKATPYDDVKYRRIMHRTTIKGTDRPV</sequence>